<feature type="domain" description="Myb-like" evidence="2">
    <location>
        <begin position="31"/>
        <end position="81"/>
    </location>
</feature>
<dbReference type="OrthoDB" id="2143914at2759"/>
<feature type="region of interest" description="Disordered" evidence="1">
    <location>
        <begin position="1"/>
        <end position="34"/>
    </location>
</feature>
<dbReference type="InterPro" id="IPR001005">
    <property type="entry name" value="SANT/Myb"/>
</dbReference>
<name>A0A9N9AK37_9GLOM</name>
<dbReference type="GO" id="GO:0005634">
    <property type="term" value="C:nucleus"/>
    <property type="evidence" value="ECO:0007669"/>
    <property type="project" value="TreeGrafter"/>
</dbReference>
<feature type="domain" description="HTH myb-type" evidence="3">
    <location>
        <begin position="31"/>
        <end position="85"/>
    </location>
</feature>
<dbReference type="AlphaFoldDB" id="A0A9N9AK37"/>
<keyword evidence="5" id="KW-1185">Reference proteome</keyword>
<evidence type="ECO:0000313" key="4">
    <source>
        <dbReference type="EMBL" id="CAG8530938.1"/>
    </source>
</evidence>
<evidence type="ECO:0000259" key="3">
    <source>
        <dbReference type="PROSITE" id="PS51294"/>
    </source>
</evidence>
<dbReference type="PROSITE" id="PS51294">
    <property type="entry name" value="HTH_MYB"/>
    <property type="match status" value="2"/>
</dbReference>
<comment type="caution">
    <text evidence="4">The sequence shown here is derived from an EMBL/GenBank/DDBJ whole genome shotgun (WGS) entry which is preliminary data.</text>
</comment>
<dbReference type="CDD" id="cd00167">
    <property type="entry name" value="SANT"/>
    <property type="match status" value="2"/>
</dbReference>
<dbReference type="Proteomes" id="UP000789739">
    <property type="component" value="Unassembled WGS sequence"/>
</dbReference>
<dbReference type="SUPFAM" id="SSF46689">
    <property type="entry name" value="Homeodomain-like"/>
    <property type="match status" value="1"/>
</dbReference>
<organism evidence="4 5">
    <name type="scientific">Paraglomus brasilianum</name>
    <dbReference type="NCBI Taxonomy" id="144538"/>
    <lineage>
        <taxon>Eukaryota</taxon>
        <taxon>Fungi</taxon>
        <taxon>Fungi incertae sedis</taxon>
        <taxon>Mucoromycota</taxon>
        <taxon>Glomeromycotina</taxon>
        <taxon>Glomeromycetes</taxon>
        <taxon>Paraglomerales</taxon>
        <taxon>Paraglomeraceae</taxon>
        <taxon>Paraglomus</taxon>
    </lineage>
</organism>
<sequence length="144" mass="17125">MSDFNRELPPAVPTRDSTFPNTIDDLGDTERPTQTRRKWRIEEDELLRTLHAKHGNRWKIIATKIPGRSGKACHDRWTNHLQPGVDKDRRWTPLERRQLRDLQNSLGNNWVKIARQLGRTAMQVKNEFRRLQNLNKMSIKYMIE</sequence>
<evidence type="ECO:0000259" key="2">
    <source>
        <dbReference type="PROSITE" id="PS50090"/>
    </source>
</evidence>
<dbReference type="SMART" id="SM00717">
    <property type="entry name" value="SANT"/>
    <property type="match status" value="2"/>
</dbReference>
<dbReference type="InterPro" id="IPR009057">
    <property type="entry name" value="Homeodomain-like_sf"/>
</dbReference>
<reference evidence="4" key="1">
    <citation type="submission" date="2021-06" db="EMBL/GenBank/DDBJ databases">
        <authorList>
            <person name="Kallberg Y."/>
            <person name="Tangrot J."/>
            <person name="Rosling A."/>
        </authorList>
    </citation>
    <scope>NUCLEOTIDE SEQUENCE</scope>
    <source>
        <strain evidence="4">BR232B</strain>
    </source>
</reference>
<dbReference type="PANTHER" id="PTHR45614">
    <property type="entry name" value="MYB PROTEIN-RELATED"/>
    <property type="match status" value="1"/>
</dbReference>
<protein>
    <submittedName>
        <fullName evidence="4">4414_t:CDS:1</fullName>
    </submittedName>
</protein>
<accession>A0A9N9AK37</accession>
<evidence type="ECO:0000256" key="1">
    <source>
        <dbReference type="SAM" id="MobiDB-lite"/>
    </source>
</evidence>
<dbReference type="InterPro" id="IPR050560">
    <property type="entry name" value="MYB_TF"/>
</dbReference>
<dbReference type="GO" id="GO:0000981">
    <property type="term" value="F:DNA-binding transcription factor activity, RNA polymerase II-specific"/>
    <property type="evidence" value="ECO:0007669"/>
    <property type="project" value="TreeGrafter"/>
</dbReference>
<proteinExistence type="predicted"/>
<gene>
    <name evidence="4" type="ORF">PBRASI_LOCUS4105</name>
</gene>
<evidence type="ECO:0000313" key="5">
    <source>
        <dbReference type="Proteomes" id="UP000789739"/>
    </source>
</evidence>
<dbReference type="EMBL" id="CAJVPI010000405">
    <property type="protein sequence ID" value="CAG8530938.1"/>
    <property type="molecule type" value="Genomic_DNA"/>
</dbReference>
<feature type="domain" description="HTH myb-type" evidence="3">
    <location>
        <begin position="87"/>
        <end position="136"/>
    </location>
</feature>
<feature type="domain" description="Myb-like" evidence="2">
    <location>
        <begin position="87"/>
        <end position="132"/>
    </location>
</feature>
<dbReference type="Gene3D" id="1.10.10.60">
    <property type="entry name" value="Homeodomain-like"/>
    <property type="match status" value="2"/>
</dbReference>
<dbReference type="GO" id="GO:0000978">
    <property type="term" value="F:RNA polymerase II cis-regulatory region sequence-specific DNA binding"/>
    <property type="evidence" value="ECO:0007669"/>
    <property type="project" value="TreeGrafter"/>
</dbReference>
<dbReference type="PROSITE" id="PS50090">
    <property type="entry name" value="MYB_LIKE"/>
    <property type="match status" value="2"/>
</dbReference>
<dbReference type="Pfam" id="PF00249">
    <property type="entry name" value="Myb_DNA-binding"/>
    <property type="match status" value="2"/>
</dbReference>
<dbReference type="InterPro" id="IPR017930">
    <property type="entry name" value="Myb_dom"/>
</dbReference>